<dbReference type="Pfam" id="PF06625">
    <property type="entry name" value="DUF1151"/>
    <property type="match status" value="1"/>
</dbReference>
<keyword evidence="4" id="KW-1185">Reference proteome</keyword>
<feature type="region of interest" description="Disordered" evidence="2">
    <location>
        <begin position="1"/>
        <end position="64"/>
    </location>
</feature>
<evidence type="ECO:0000313" key="4">
    <source>
        <dbReference type="Proteomes" id="UP000747542"/>
    </source>
</evidence>
<reference evidence="3" key="1">
    <citation type="journal article" date="2021" name="Sci. Adv.">
        <title>The American lobster genome reveals insights on longevity, neural, and immune adaptations.</title>
        <authorList>
            <person name="Polinski J.M."/>
            <person name="Zimin A.V."/>
            <person name="Clark K.F."/>
            <person name="Kohn A.B."/>
            <person name="Sadowski N."/>
            <person name="Timp W."/>
            <person name="Ptitsyn A."/>
            <person name="Khanna P."/>
            <person name="Romanova D.Y."/>
            <person name="Williams P."/>
            <person name="Greenwood S.J."/>
            <person name="Moroz L.L."/>
            <person name="Walt D.R."/>
            <person name="Bodnar A.G."/>
        </authorList>
    </citation>
    <scope>NUCLEOTIDE SEQUENCE</scope>
    <source>
        <strain evidence="3">GMGI-L3</strain>
    </source>
</reference>
<gene>
    <name evidence="3" type="ORF">Hamer_G024596</name>
</gene>
<dbReference type="Proteomes" id="UP000747542">
    <property type="component" value="Unassembled WGS sequence"/>
</dbReference>
<comment type="caution">
    <text evidence="3">The sequence shown here is derived from an EMBL/GenBank/DDBJ whole genome shotgun (WGS) entry which is preliminary data.</text>
</comment>
<evidence type="ECO:0000313" key="3">
    <source>
        <dbReference type="EMBL" id="KAG7155327.1"/>
    </source>
</evidence>
<evidence type="ECO:0000256" key="1">
    <source>
        <dbReference type="ARBA" id="ARBA00023054"/>
    </source>
</evidence>
<protein>
    <submittedName>
        <fullName evidence="3">Uncharacterized protein</fullName>
    </submittedName>
</protein>
<proteinExistence type="predicted"/>
<keyword evidence="1" id="KW-0175">Coiled coil</keyword>
<sequence length="101" mass="11532">MAQVVYGAMIPDPDYSDEERDTNKPTATTMVERNNQVNSNDENQEQQKLQPEPGQGGRMDGRGLIMPKKLVNPCLESSDKKNLHRELMFNQKRVSSLLSRR</sequence>
<dbReference type="EMBL" id="JAHLQT010042002">
    <property type="protein sequence ID" value="KAG7155327.1"/>
    <property type="molecule type" value="Genomic_DNA"/>
</dbReference>
<dbReference type="PANTHER" id="PTHR16768:SF5">
    <property type="entry name" value="FI14214P"/>
    <property type="match status" value="1"/>
</dbReference>
<name>A0A8J5JAU1_HOMAM</name>
<dbReference type="InterPro" id="IPR009533">
    <property type="entry name" value="FAM107"/>
</dbReference>
<evidence type="ECO:0000256" key="2">
    <source>
        <dbReference type="SAM" id="MobiDB-lite"/>
    </source>
</evidence>
<organism evidence="3 4">
    <name type="scientific">Homarus americanus</name>
    <name type="common">American lobster</name>
    <dbReference type="NCBI Taxonomy" id="6706"/>
    <lineage>
        <taxon>Eukaryota</taxon>
        <taxon>Metazoa</taxon>
        <taxon>Ecdysozoa</taxon>
        <taxon>Arthropoda</taxon>
        <taxon>Crustacea</taxon>
        <taxon>Multicrustacea</taxon>
        <taxon>Malacostraca</taxon>
        <taxon>Eumalacostraca</taxon>
        <taxon>Eucarida</taxon>
        <taxon>Decapoda</taxon>
        <taxon>Pleocyemata</taxon>
        <taxon>Astacidea</taxon>
        <taxon>Nephropoidea</taxon>
        <taxon>Nephropidae</taxon>
        <taxon>Homarus</taxon>
    </lineage>
</organism>
<feature type="compositionally biased region" description="Polar residues" evidence="2">
    <location>
        <begin position="24"/>
        <end position="49"/>
    </location>
</feature>
<dbReference type="AlphaFoldDB" id="A0A8J5JAU1"/>
<accession>A0A8J5JAU1</accession>
<dbReference type="PANTHER" id="PTHR16768">
    <property type="entry name" value="DOWN REGULATED IN RENAL CARCINOMA 1/TU3A"/>
    <property type="match status" value="1"/>
</dbReference>